<dbReference type="AlphaFoldDB" id="A0A0R1S4E9"/>
<dbReference type="GO" id="GO:0009396">
    <property type="term" value="P:folic acid-containing compound biosynthetic process"/>
    <property type="evidence" value="ECO:0007669"/>
    <property type="project" value="TreeGrafter"/>
</dbReference>
<dbReference type="GO" id="GO:0005524">
    <property type="term" value="F:ATP binding"/>
    <property type="evidence" value="ECO:0007669"/>
    <property type="project" value="UniProtKB-KW"/>
</dbReference>
<dbReference type="eggNOG" id="COG0212">
    <property type="taxonomic scope" value="Bacteria"/>
</dbReference>
<name>A0A0R1S4E9_9LACO</name>
<dbReference type="EMBL" id="AZFB01000003">
    <property type="protein sequence ID" value="KRL63406.1"/>
    <property type="molecule type" value="Genomic_DNA"/>
</dbReference>
<keyword evidence="2 4" id="KW-0547">Nucleotide-binding</keyword>
<dbReference type="Pfam" id="PF01812">
    <property type="entry name" value="5-FTHF_cyc-lig"/>
    <property type="match status" value="1"/>
</dbReference>
<dbReference type="PATRIC" id="fig|1122152.4.peg.658"/>
<keyword evidence="3 4" id="KW-0067">ATP-binding</keyword>
<dbReference type="InterPro" id="IPR024185">
    <property type="entry name" value="FTHF_cligase-like_sf"/>
</dbReference>
<reference evidence="6 7" key="1">
    <citation type="journal article" date="2015" name="Genome Announc.">
        <title>Expanding the biotechnology potential of lactobacilli through comparative genomics of 213 strains and associated genera.</title>
        <authorList>
            <person name="Sun Z."/>
            <person name="Harris H.M."/>
            <person name="McCann A."/>
            <person name="Guo C."/>
            <person name="Argimon S."/>
            <person name="Zhang W."/>
            <person name="Yang X."/>
            <person name="Jeffery I.B."/>
            <person name="Cooney J.C."/>
            <person name="Kagawa T.F."/>
            <person name="Liu W."/>
            <person name="Song Y."/>
            <person name="Salvetti E."/>
            <person name="Wrobel A."/>
            <person name="Rasinkangas P."/>
            <person name="Parkhill J."/>
            <person name="Rea M.C."/>
            <person name="O'Sullivan O."/>
            <person name="Ritari J."/>
            <person name="Douillard F.P."/>
            <person name="Paul Ross R."/>
            <person name="Yang R."/>
            <person name="Briner A.E."/>
            <person name="Felis G.E."/>
            <person name="de Vos W.M."/>
            <person name="Barrangou R."/>
            <person name="Klaenhammer T.R."/>
            <person name="Caufield P.W."/>
            <person name="Cui Y."/>
            <person name="Zhang H."/>
            <person name="O'Toole P.W."/>
        </authorList>
    </citation>
    <scope>NUCLEOTIDE SEQUENCE [LARGE SCALE GENOMIC DNA]</scope>
    <source>
        <strain evidence="6 7">DSM 15354</strain>
    </source>
</reference>
<evidence type="ECO:0000256" key="1">
    <source>
        <dbReference type="ARBA" id="ARBA00010638"/>
    </source>
</evidence>
<dbReference type="EC" id="6.3.3.2" evidence="5"/>
<keyword evidence="6" id="KW-0436">Ligase</keyword>
<dbReference type="SUPFAM" id="SSF100950">
    <property type="entry name" value="NagB/RpiA/CoA transferase-like"/>
    <property type="match status" value="1"/>
</dbReference>
<comment type="caution">
    <text evidence="6">The sequence shown here is derived from an EMBL/GenBank/DDBJ whole genome shotgun (WGS) entry which is preliminary data.</text>
</comment>
<comment type="catalytic activity">
    <reaction evidence="5">
        <text>(6S)-5-formyl-5,6,7,8-tetrahydrofolate + ATP = (6R)-5,10-methenyltetrahydrofolate + ADP + phosphate</text>
        <dbReference type="Rhea" id="RHEA:10488"/>
        <dbReference type="ChEBI" id="CHEBI:30616"/>
        <dbReference type="ChEBI" id="CHEBI:43474"/>
        <dbReference type="ChEBI" id="CHEBI:57455"/>
        <dbReference type="ChEBI" id="CHEBI:57457"/>
        <dbReference type="ChEBI" id="CHEBI:456216"/>
        <dbReference type="EC" id="6.3.3.2"/>
    </reaction>
</comment>
<dbReference type="PANTHER" id="PTHR23407:SF1">
    <property type="entry name" value="5-FORMYLTETRAHYDROFOLATE CYCLO-LIGASE"/>
    <property type="match status" value="1"/>
</dbReference>
<dbReference type="GO" id="GO:0030272">
    <property type="term" value="F:5-formyltetrahydrofolate cyclo-ligase activity"/>
    <property type="evidence" value="ECO:0007669"/>
    <property type="project" value="UniProtKB-EC"/>
</dbReference>
<dbReference type="NCBIfam" id="TIGR02727">
    <property type="entry name" value="MTHFS_bact"/>
    <property type="match status" value="1"/>
</dbReference>
<keyword evidence="5" id="KW-0479">Metal-binding</keyword>
<dbReference type="STRING" id="1122152.GCA_000425905_00078"/>
<protein>
    <recommendedName>
        <fullName evidence="5">5-formyltetrahydrofolate cyclo-ligase</fullName>
        <ecNumber evidence="5">6.3.3.2</ecNumber>
    </recommendedName>
</protein>
<evidence type="ECO:0000256" key="5">
    <source>
        <dbReference type="RuleBase" id="RU361279"/>
    </source>
</evidence>
<feature type="binding site" evidence="4">
    <location>
        <begin position="16"/>
        <end position="20"/>
    </location>
    <ligand>
        <name>ATP</name>
        <dbReference type="ChEBI" id="CHEBI:30616"/>
    </ligand>
</feature>
<comment type="cofactor">
    <cofactor evidence="5">
        <name>Mg(2+)</name>
        <dbReference type="ChEBI" id="CHEBI:18420"/>
    </cofactor>
</comment>
<feature type="binding site" evidence="4">
    <location>
        <position position="68"/>
    </location>
    <ligand>
        <name>substrate</name>
    </ligand>
</feature>
<comment type="similarity">
    <text evidence="1 5">Belongs to the 5-formyltetrahydrofolate cyclo-ligase family.</text>
</comment>
<dbReference type="InterPro" id="IPR002698">
    <property type="entry name" value="FTHF_cligase"/>
</dbReference>
<dbReference type="Proteomes" id="UP000051931">
    <property type="component" value="Unassembled WGS sequence"/>
</dbReference>
<accession>A0A0R1S4E9</accession>
<dbReference type="PIRSF" id="PIRSF006806">
    <property type="entry name" value="FTHF_cligase"/>
    <property type="match status" value="1"/>
</dbReference>
<keyword evidence="7" id="KW-1185">Reference proteome</keyword>
<gene>
    <name evidence="6" type="ORF">FC23_GL000646</name>
</gene>
<keyword evidence="5" id="KW-0460">Magnesium</keyword>
<evidence type="ECO:0000313" key="7">
    <source>
        <dbReference type="Proteomes" id="UP000051931"/>
    </source>
</evidence>
<evidence type="ECO:0000256" key="4">
    <source>
        <dbReference type="PIRSR" id="PIRSR006806-1"/>
    </source>
</evidence>
<dbReference type="GO" id="GO:0046872">
    <property type="term" value="F:metal ion binding"/>
    <property type="evidence" value="ECO:0007669"/>
    <property type="project" value="UniProtKB-KW"/>
</dbReference>
<evidence type="ECO:0000256" key="3">
    <source>
        <dbReference type="ARBA" id="ARBA00022840"/>
    </source>
</evidence>
<organism evidence="6 7">
    <name type="scientific">Lactobacillus psittaci DSM 15354</name>
    <dbReference type="NCBI Taxonomy" id="1122152"/>
    <lineage>
        <taxon>Bacteria</taxon>
        <taxon>Bacillati</taxon>
        <taxon>Bacillota</taxon>
        <taxon>Bacilli</taxon>
        <taxon>Lactobacillales</taxon>
        <taxon>Lactobacillaceae</taxon>
        <taxon>Lactobacillus</taxon>
    </lineage>
</organism>
<evidence type="ECO:0000313" key="6">
    <source>
        <dbReference type="EMBL" id="KRL63406.1"/>
    </source>
</evidence>
<sequence>MPVVFLYQVSLLFMDKQELRKRQIKRLNEFQKKAHKHLEDQILVNNFFDSGILDGVKSIGVTAALDFEVDNSELIAKCWDMGIDVYLARTNPDKSMDFVFYNYTSKLEKSTFGVLEVADSNAKIKDDLDLVLVPGLAFSKIGHDRVGFGGGFFDRFLAQHPTKSCALVNSVMLYEEPAWPIEKTDIQIDQLITPYTN</sequence>
<proteinExistence type="inferred from homology"/>
<dbReference type="PANTHER" id="PTHR23407">
    <property type="entry name" value="ATPASE INHIBITOR/5-FORMYLTETRAHYDROFOLATE CYCLO-LIGASE"/>
    <property type="match status" value="1"/>
</dbReference>
<evidence type="ECO:0000256" key="2">
    <source>
        <dbReference type="ARBA" id="ARBA00022741"/>
    </source>
</evidence>
<dbReference type="InterPro" id="IPR037171">
    <property type="entry name" value="NagB/RpiA_transferase-like"/>
</dbReference>
<dbReference type="GO" id="GO:0035999">
    <property type="term" value="P:tetrahydrofolate interconversion"/>
    <property type="evidence" value="ECO:0007669"/>
    <property type="project" value="TreeGrafter"/>
</dbReference>
<dbReference type="Gene3D" id="3.40.50.10420">
    <property type="entry name" value="NagB/RpiA/CoA transferase-like"/>
    <property type="match status" value="1"/>
</dbReference>